<sequence>MAEGLEALWSPVNDETDVVAFPFSNQSATTVELKAKAVEEDTKLVTRRKHNKAGTGIVIGASSPVAGRKRKEDGVIHITTDMVHHIEAKPKRLFRFEEAWMYDPGTKETMKAA</sequence>
<dbReference type="Proteomes" id="UP001372338">
    <property type="component" value="Unassembled WGS sequence"/>
</dbReference>
<evidence type="ECO:0000313" key="1">
    <source>
        <dbReference type="EMBL" id="KAK7266119.1"/>
    </source>
</evidence>
<comment type="caution">
    <text evidence="1">The sequence shown here is derived from an EMBL/GenBank/DDBJ whole genome shotgun (WGS) entry which is preliminary data.</text>
</comment>
<name>A0AAN9F005_CROPI</name>
<accession>A0AAN9F005</accession>
<gene>
    <name evidence="1" type="ORF">RIF29_18759</name>
</gene>
<proteinExistence type="predicted"/>
<protein>
    <submittedName>
        <fullName evidence="1">Uncharacterized protein</fullName>
    </submittedName>
</protein>
<dbReference type="AlphaFoldDB" id="A0AAN9F005"/>
<organism evidence="1 2">
    <name type="scientific">Crotalaria pallida</name>
    <name type="common">Smooth rattlebox</name>
    <name type="synonym">Crotalaria striata</name>
    <dbReference type="NCBI Taxonomy" id="3830"/>
    <lineage>
        <taxon>Eukaryota</taxon>
        <taxon>Viridiplantae</taxon>
        <taxon>Streptophyta</taxon>
        <taxon>Embryophyta</taxon>
        <taxon>Tracheophyta</taxon>
        <taxon>Spermatophyta</taxon>
        <taxon>Magnoliopsida</taxon>
        <taxon>eudicotyledons</taxon>
        <taxon>Gunneridae</taxon>
        <taxon>Pentapetalae</taxon>
        <taxon>rosids</taxon>
        <taxon>fabids</taxon>
        <taxon>Fabales</taxon>
        <taxon>Fabaceae</taxon>
        <taxon>Papilionoideae</taxon>
        <taxon>50 kb inversion clade</taxon>
        <taxon>genistoids sensu lato</taxon>
        <taxon>core genistoids</taxon>
        <taxon>Crotalarieae</taxon>
        <taxon>Crotalaria</taxon>
    </lineage>
</organism>
<keyword evidence="2" id="KW-1185">Reference proteome</keyword>
<dbReference type="EMBL" id="JAYWIO010000004">
    <property type="protein sequence ID" value="KAK7266119.1"/>
    <property type="molecule type" value="Genomic_DNA"/>
</dbReference>
<evidence type="ECO:0000313" key="2">
    <source>
        <dbReference type="Proteomes" id="UP001372338"/>
    </source>
</evidence>
<reference evidence="1 2" key="1">
    <citation type="submission" date="2024-01" db="EMBL/GenBank/DDBJ databases">
        <title>The genomes of 5 underutilized Papilionoideae crops provide insights into root nodulation and disease resistanc.</title>
        <authorList>
            <person name="Yuan L."/>
        </authorList>
    </citation>
    <scope>NUCLEOTIDE SEQUENCE [LARGE SCALE GENOMIC DNA]</scope>
    <source>
        <strain evidence="1">ZHUSHIDOU_FW_LH</strain>
        <tissue evidence="1">Leaf</tissue>
    </source>
</reference>